<dbReference type="GO" id="GO:0016787">
    <property type="term" value="F:hydrolase activity"/>
    <property type="evidence" value="ECO:0007669"/>
    <property type="project" value="UniProtKB-KW"/>
</dbReference>
<reference evidence="1 2" key="1">
    <citation type="submission" date="2017-02" db="EMBL/GenBank/DDBJ databases">
        <title>Complete genome sequences of Mycobacterium kansasii strains isolated from rhesus macaques.</title>
        <authorList>
            <person name="Panda A."/>
            <person name="Nagaraj S."/>
            <person name="Zhao X."/>
            <person name="Tettelin H."/>
            <person name="Detolla L.J."/>
        </authorList>
    </citation>
    <scope>NUCLEOTIDE SEQUENCE [LARGE SCALE GENOMIC DNA]</scope>
    <source>
        <strain evidence="1 2">11-3469</strain>
    </source>
</reference>
<comment type="caution">
    <text evidence="1">The sequence shown here is derived from an EMBL/GenBank/DDBJ whole genome shotgun (WGS) entry which is preliminary data.</text>
</comment>
<evidence type="ECO:0000313" key="1">
    <source>
        <dbReference type="EMBL" id="OOK69627.1"/>
    </source>
</evidence>
<proteinExistence type="predicted"/>
<dbReference type="AlphaFoldDB" id="A0A1V3WRQ4"/>
<sequence length="161" mass="17045">MASSDLGDLGTSNRITGADLESVAANASAERALDGMRATAATQDRPQPPIDLTAAAFFDVDNTLVQGSSAVHFGRGWPPSLFTYRDVLGFVYAQAKFQLLGVENSDDVAAGGVSAGLHRGPFGGRTGEPGRGHLRRFIADKIWPGTRELTQMHLDAVSRFG</sequence>
<accession>A0A1V3WRQ4</accession>
<dbReference type="EMBL" id="MVBN01000007">
    <property type="protein sequence ID" value="OOK69627.1"/>
    <property type="molecule type" value="Genomic_DNA"/>
</dbReference>
<evidence type="ECO:0000313" key="2">
    <source>
        <dbReference type="Proteomes" id="UP000188532"/>
    </source>
</evidence>
<keyword evidence="1" id="KW-0378">Hydrolase</keyword>
<organism evidence="1 2">
    <name type="scientific">Mycobacterium kansasii</name>
    <dbReference type="NCBI Taxonomy" id="1768"/>
    <lineage>
        <taxon>Bacteria</taxon>
        <taxon>Bacillati</taxon>
        <taxon>Actinomycetota</taxon>
        <taxon>Actinomycetes</taxon>
        <taxon>Mycobacteriales</taxon>
        <taxon>Mycobacteriaceae</taxon>
        <taxon>Mycobacterium</taxon>
    </lineage>
</organism>
<dbReference type="Proteomes" id="UP000188532">
    <property type="component" value="Unassembled WGS sequence"/>
</dbReference>
<name>A0A1V3WRQ4_MYCKA</name>
<protein>
    <submittedName>
        <fullName evidence="1">Putative hydrolase</fullName>
    </submittedName>
</protein>
<gene>
    <name evidence="1" type="ORF">BZL29_6516</name>
</gene>